<keyword evidence="5" id="KW-0547">Nucleotide-binding</keyword>
<evidence type="ECO:0000256" key="13">
    <source>
        <dbReference type="SAM" id="Phobius"/>
    </source>
</evidence>
<proteinExistence type="predicted"/>
<evidence type="ECO:0000256" key="5">
    <source>
        <dbReference type="ARBA" id="ARBA00022741"/>
    </source>
</evidence>
<dbReference type="Proteomes" id="UP000297855">
    <property type="component" value="Unassembled WGS sequence"/>
</dbReference>
<feature type="modified residue" description="4-aspartylphosphate" evidence="11">
    <location>
        <position position="771"/>
    </location>
</feature>
<feature type="coiled-coil region" evidence="12">
    <location>
        <begin position="309"/>
        <end position="336"/>
    </location>
</feature>
<keyword evidence="8" id="KW-0902">Two-component regulatory system</keyword>
<evidence type="ECO:0000256" key="6">
    <source>
        <dbReference type="ARBA" id="ARBA00022777"/>
    </source>
</evidence>
<dbReference type="Gene3D" id="1.10.287.130">
    <property type="match status" value="1"/>
</dbReference>
<dbReference type="CDD" id="cd00156">
    <property type="entry name" value="REC"/>
    <property type="match status" value="1"/>
</dbReference>
<organism evidence="16 17">
    <name type="scientific">Leptospira fluminis</name>
    <dbReference type="NCBI Taxonomy" id="2484979"/>
    <lineage>
        <taxon>Bacteria</taxon>
        <taxon>Pseudomonadati</taxon>
        <taxon>Spirochaetota</taxon>
        <taxon>Spirochaetia</taxon>
        <taxon>Leptospirales</taxon>
        <taxon>Leptospiraceae</taxon>
        <taxon>Leptospira</taxon>
    </lineage>
</organism>
<keyword evidence="4" id="KW-0808">Transferase</keyword>
<name>A0A4R9GQ69_9LEPT</name>
<feature type="domain" description="Response regulatory" evidence="15">
    <location>
        <begin position="577"/>
        <end position="692"/>
    </location>
</feature>
<keyword evidence="17" id="KW-1185">Reference proteome</keyword>
<evidence type="ECO:0000313" key="17">
    <source>
        <dbReference type="Proteomes" id="UP000297855"/>
    </source>
</evidence>
<evidence type="ECO:0000256" key="8">
    <source>
        <dbReference type="ARBA" id="ARBA00023012"/>
    </source>
</evidence>
<accession>A0A4R9GQ69</accession>
<keyword evidence="6" id="KW-0418">Kinase</keyword>
<dbReference type="FunFam" id="3.30.565.10:FF:000010">
    <property type="entry name" value="Sensor histidine kinase RcsC"/>
    <property type="match status" value="1"/>
</dbReference>
<dbReference type="CDD" id="cd16922">
    <property type="entry name" value="HATPase_EvgS-ArcB-TorS-like"/>
    <property type="match status" value="1"/>
</dbReference>
<dbReference type="SMART" id="SM00388">
    <property type="entry name" value="HisKA"/>
    <property type="match status" value="1"/>
</dbReference>
<evidence type="ECO:0000256" key="7">
    <source>
        <dbReference type="ARBA" id="ARBA00022840"/>
    </source>
</evidence>
<dbReference type="GO" id="GO:0005524">
    <property type="term" value="F:ATP binding"/>
    <property type="evidence" value="ECO:0007669"/>
    <property type="project" value="UniProtKB-KW"/>
</dbReference>
<dbReference type="PRINTS" id="PR00344">
    <property type="entry name" value="BCTRLSENSOR"/>
</dbReference>
<evidence type="ECO:0000256" key="4">
    <source>
        <dbReference type="ARBA" id="ARBA00022679"/>
    </source>
</evidence>
<dbReference type="OrthoDB" id="6192248at2"/>
<dbReference type="SMART" id="SM00387">
    <property type="entry name" value="HATPase_c"/>
    <property type="match status" value="1"/>
</dbReference>
<dbReference type="GO" id="GO:0000155">
    <property type="term" value="F:phosphorelay sensor kinase activity"/>
    <property type="evidence" value="ECO:0007669"/>
    <property type="project" value="InterPro"/>
</dbReference>
<evidence type="ECO:0000256" key="11">
    <source>
        <dbReference type="PROSITE-ProRule" id="PRU00169"/>
    </source>
</evidence>
<dbReference type="EC" id="2.7.13.3" evidence="2"/>
<keyword evidence="13" id="KW-0472">Membrane</keyword>
<evidence type="ECO:0000256" key="2">
    <source>
        <dbReference type="ARBA" id="ARBA00012438"/>
    </source>
</evidence>
<dbReference type="SUPFAM" id="SSF55874">
    <property type="entry name" value="ATPase domain of HSP90 chaperone/DNA topoisomerase II/histidine kinase"/>
    <property type="match status" value="1"/>
</dbReference>
<evidence type="ECO:0000259" key="14">
    <source>
        <dbReference type="PROSITE" id="PS50109"/>
    </source>
</evidence>
<dbReference type="SUPFAM" id="SSF52172">
    <property type="entry name" value="CheY-like"/>
    <property type="match status" value="2"/>
</dbReference>
<dbReference type="Gene3D" id="3.40.50.2300">
    <property type="match status" value="2"/>
</dbReference>
<feature type="transmembrane region" description="Helical" evidence="13">
    <location>
        <begin position="157"/>
        <end position="178"/>
    </location>
</feature>
<keyword evidence="13" id="KW-1133">Transmembrane helix</keyword>
<gene>
    <name evidence="16" type="ORF">EHO61_11450</name>
</gene>
<feature type="domain" description="Histidine kinase" evidence="14">
    <location>
        <begin position="336"/>
        <end position="557"/>
    </location>
</feature>
<comment type="caution">
    <text evidence="16">The sequence shown here is derived from an EMBL/GenBank/DDBJ whole genome shotgun (WGS) entry which is preliminary data.</text>
</comment>
<dbReference type="Pfam" id="PF02518">
    <property type="entry name" value="HATPase_c"/>
    <property type="match status" value="1"/>
</dbReference>
<dbReference type="PANTHER" id="PTHR45339">
    <property type="entry name" value="HYBRID SIGNAL TRANSDUCTION HISTIDINE KINASE J"/>
    <property type="match status" value="1"/>
</dbReference>
<evidence type="ECO:0000256" key="1">
    <source>
        <dbReference type="ARBA" id="ARBA00000085"/>
    </source>
</evidence>
<evidence type="ECO:0000256" key="12">
    <source>
        <dbReference type="SAM" id="Coils"/>
    </source>
</evidence>
<dbReference type="PROSITE" id="PS50110">
    <property type="entry name" value="RESPONSE_REGULATORY"/>
    <property type="match status" value="2"/>
</dbReference>
<dbReference type="SUPFAM" id="SSF55785">
    <property type="entry name" value="PYP-like sensor domain (PAS domain)"/>
    <property type="match status" value="1"/>
</dbReference>
<dbReference type="InterPro" id="IPR004358">
    <property type="entry name" value="Sig_transdc_His_kin-like_C"/>
</dbReference>
<dbReference type="PANTHER" id="PTHR45339:SF1">
    <property type="entry name" value="HYBRID SIGNAL TRANSDUCTION HISTIDINE KINASE J"/>
    <property type="match status" value="1"/>
</dbReference>
<evidence type="ECO:0000259" key="15">
    <source>
        <dbReference type="PROSITE" id="PS50110"/>
    </source>
</evidence>
<dbReference type="InterPro" id="IPR011006">
    <property type="entry name" value="CheY-like_superfamily"/>
</dbReference>
<sequence>MPLEGKVRLAFSLVAVLMLGGFLFSFWILTERENAADRIHHTYDVLRKIDRVKELTREIRFFFEVNTPESRIQRTAILNDLESEQNQLSKLVSDNKVQIARIDLIVNEIGNLKTRDLGPNNTALKKLEEILSEMNEEELRLLKIRNETWQSYIVNSYLTLSTLFFGSLLVIAASVHLIRKDIGGKKQITDRLIQSESRLLSILDGLPSAFTMLDTQGRILYHNQVFARKFLDPTYENALDLAKLFGREKSAYIERMSEMSLSKLSPIEYELDLPIKDTIRTFHCINLPLMDIEKKPYAICALFTDITVRKNYEDDLKKAKDESERANQAKSEFLAMMSHEIRTPMNGVIGMTELLLDSGIPDEQREYVEIIQKSGESLLGIINDILDYSKIESGTLSLEIGEFSMHTVVEETLDLFRSNAAEKGLDLISYLDPNVPEKVMVDKLRLRQVLINLFGNALKFTEKGEIFLSAELSRRDGNLCTILFSVRDSGIGIPKDKQKELFNPFYQVDTSSTRKYGGTGLGLSISYRLIEMMGGKIWLESEVGKGTIFSFEIQVESVASDNKTISEPSHPSLENRKVIILDDNSTNLKILAHQLQSLGLMTFSASSKKEVLSLLEMGSQPELAILDYDLPDTTGIEIAQDLRKRNFLFPMILLSSSALDAKEREEVLRLFVGQLSKPIKKRELEEIVTDILVGGGEKGKANQTSSYLEKQKELLQNTFPFQVLVAEDNEINQALAKRILQRLGYEPALAVNGKEVINLLREKKFHVILMDVHMPEMDGIQATQIIRNTWSQEDQPYIIAMTAAAMQGDREICLRAGMNDYVSKPIVFEELIHSLRKAGNSLFPKAKT</sequence>
<dbReference type="Gene3D" id="3.30.565.10">
    <property type="entry name" value="Histidine kinase-like ATPase, C-terminal domain"/>
    <property type="match status" value="1"/>
</dbReference>
<feature type="domain" description="Response regulatory" evidence="15">
    <location>
        <begin position="722"/>
        <end position="839"/>
    </location>
</feature>
<dbReference type="Gene3D" id="3.30.450.20">
    <property type="entry name" value="PAS domain"/>
    <property type="match status" value="1"/>
</dbReference>
<dbReference type="FunFam" id="1.10.287.130:FF:000002">
    <property type="entry name" value="Two-component osmosensing histidine kinase"/>
    <property type="match status" value="1"/>
</dbReference>
<dbReference type="InterPro" id="IPR005467">
    <property type="entry name" value="His_kinase_dom"/>
</dbReference>
<feature type="coiled-coil region" evidence="12">
    <location>
        <begin position="120"/>
        <end position="147"/>
    </location>
</feature>
<dbReference type="PROSITE" id="PS50109">
    <property type="entry name" value="HIS_KIN"/>
    <property type="match status" value="1"/>
</dbReference>
<dbReference type="AlphaFoldDB" id="A0A4R9GQ69"/>
<keyword evidence="13" id="KW-0812">Transmembrane</keyword>
<comment type="subunit">
    <text evidence="9">At low DSF concentrations, interacts with RpfF.</text>
</comment>
<dbReference type="InterPro" id="IPR003594">
    <property type="entry name" value="HATPase_dom"/>
</dbReference>
<dbReference type="CDD" id="cd00082">
    <property type="entry name" value="HisKA"/>
    <property type="match status" value="1"/>
</dbReference>
<dbReference type="SMART" id="SM00448">
    <property type="entry name" value="REC"/>
    <property type="match status" value="2"/>
</dbReference>
<evidence type="ECO:0000256" key="9">
    <source>
        <dbReference type="ARBA" id="ARBA00064003"/>
    </source>
</evidence>
<dbReference type="SUPFAM" id="SSF47384">
    <property type="entry name" value="Homodimeric domain of signal transducing histidine kinase"/>
    <property type="match status" value="1"/>
</dbReference>
<keyword evidence="3 11" id="KW-0597">Phosphoprotein</keyword>
<keyword evidence="12" id="KW-0175">Coiled coil</keyword>
<evidence type="ECO:0000256" key="10">
    <source>
        <dbReference type="ARBA" id="ARBA00068150"/>
    </source>
</evidence>
<comment type="catalytic activity">
    <reaction evidence="1">
        <text>ATP + protein L-histidine = ADP + protein N-phospho-L-histidine.</text>
        <dbReference type="EC" id="2.7.13.3"/>
    </reaction>
</comment>
<dbReference type="EMBL" id="RQEV01000011">
    <property type="protein sequence ID" value="TGK18065.1"/>
    <property type="molecule type" value="Genomic_DNA"/>
</dbReference>
<feature type="modified residue" description="4-aspartylphosphate" evidence="11">
    <location>
        <position position="627"/>
    </location>
</feature>
<dbReference type="Pfam" id="PF00512">
    <property type="entry name" value="HisKA"/>
    <property type="match status" value="1"/>
</dbReference>
<evidence type="ECO:0000256" key="3">
    <source>
        <dbReference type="ARBA" id="ARBA00022553"/>
    </source>
</evidence>
<evidence type="ECO:0000313" key="16">
    <source>
        <dbReference type="EMBL" id="TGK18065.1"/>
    </source>
</evidence>
<dbReference type="InterPro" id="IPR036890">
    <property type="entry name" value="HATPase_C_sf"/>
</dbReference>
<dbReference type="InterPro" id="IPR035965">
    <property type="entry name" value="PAS-like_dom_sf"/>
</dbReference>
<dbReference type="InterPro" id="IPR001789">
    <property type="entry name" value="Sig_transdc_resp-reg_receiver"/>
</dbReference>
<dbReference type="InterPro" id="IPR036097">
    <property type="entry name" value="HisK_dim/P_sf"/>
</dbReference>
<dbReference type="CDD" id="cd17546">
    <property type="entry name" value="REC_hyHK_CKI1_RcsC-like"/>
    <property type="match status" value="1"/>
</dbReference>
<reference evidence="16" key="1">
    <citation type="journal article" date="2019" name="PLoS Negl. Trop. Dis.">
        <title>Revisiting the worldwide diversity of Leptospira species in the environment.</title>
        <authorList>
            <person name="Vincent A.T."/>
            <person name="Schiettekatte O."/>
            <person name="Bourhy P."/>
            <person name="Veyrier F.J."/>
            <person name="Picardeau M."/>
        </authorList>
    </citation>
    <scope>NUCLEOTIDE SEQUENCE [LARGE SCALE GENOMIC DNA]</scope>
    <source>
        <strain evidence="16">SCS5</strain>
    </source>
</reference>
<dbReference type="InterPro" id="IPR003661">
    <property type="entry name" value="HisK_dim/P_dom"/>
</dbReference>
<dbReference type="Pfam" id="PF00072">
    <property type="entry name" value="Response_reg"/>
    <property type="match status" value="2"/>
</dbReference>
<feature type="transmembrane region" description="Helical" evidence="13">
    <location>
        <begin position="7"/>
        <end position="29"/>
    </location>
</feature>
<protein>
    <recommendedName>
        <fullName evidence="10">Sensory/regulatory protein RpfC</fullName>
        <ecNumber evidence="2">2.7.13.3</ecNumber>
    </recommendedName>
</protein>
<keyword evidence="7" id="KW-0067">ATP-binding</keyword>